<dbReference type="SMART" id="SM00015">
    <property type="entry name" value="IQ"/>
    <property type="match status" value="1"/>
</dbReference>
<evidence type="ECO:0000313" key="12">
    <source>
        <dbReference type="Proteomes" id="UP000001396"/>
    </source>
</evidence>
<dbReference type="RefSeq" id="XP_020437827.1">
    <property type="nucleotide sequence ID" value="XM_020571969.1"/>
</dbReference>
<evidence type="ECO:0000256" key="8">
    <source>
        <dbReference type="SAM" id="MobiDB-lite"/>
    </source>
</evidence>
<dbReference type="Pfam" id="PF00063">
    <property type="entry name" value="Myosin_head"/>
    <property type="match status" value="2"/>
</dbReference>
<dbReference type="GO" id="GO:0030048">
    <property type="term" value="P:actin filament-based movement"/>
    <property type="evidence" value="ECO:0007669"/>
    <property type="project" value="TreeGrafter"/>
</dbReference>
<dbReference type="Gene3D" id="1.20.5.4820">
    <property type="match status" value="1"/>
</dbReference>
<keyword evidence="3 7" id="KW-0067">ATP-binding</keyword>
<feature type="region of interest" description="Disordered" evidence="8">
    <location>
        <begin position="133"/>
        <end position="170"/>
    </location>
</feature>
<feature type="domain" description="TH1" evidence="10">
    <location>
        <begin position="722"/>
        <end position="921"/>
    </location>
</feature>
<evidence type="ECO:0000259" key="10">
    <source>
        <dbReference type="PROSITE" id="PS51757"/>
    </source>
</evidence>
<dbReference type="Gene3D" id="1.20.120.720">
    <property type="entry name" value="Myosin VI head, motor domain, U50 subdomain"/>
    <property type="match status" value="1"/>
</dbReference>
<dbReference type="AlphaFoldDB" id="D3AXP4"/>
<dbReference type="GO" id="GO:0051015">
    <property type="term" value="F:actin filament binding"/>
    <property type="evidence" value="ECO:0007669"/>
    <property type="project" value="TreeGrafter"/>
</dbReference>
<dbReference type="PANTHER" id="PTHR13140:SF519">
    <property type="entry name" value="MYOSIN IF HEAVY CHAIN"/>
    <property type="match status" value="1"/>
</dbReference>
<proteinExistence type="inferred from homology"/>
<keyword evidence="2 7" id="KW-0547">Nucleotide-binding</keyword>
<dbReference type="GO" id="GO:0005737">
    <property type="term" value="C:cytoplasm"/>
    <property type="evidence" value="ECO:0007669"/>
    <property type="project" value="TreeGrafter"/>
</dbReference>
<keyword evidence="12" id="KW-1185">Reference proteome</keyword>
<dbReference type="SMART" id="SM00242">
    <property type="entry name" value="MYSc"/>
    <property type="match status" value="1"/>
</dbReference>
<dbReference type="FunFam" id="1.10.10.820:FF:000001">
    <property type="entry name" value="Myosin heavy chain"/>
    <property type="match status" value="1"/>
</dbReference>
<evidence type="ECO:0000256" key="3">
    <source>
        <dbReference type="ARBA" id="ARBA00022840"/>
    </source>
</evidence>
<dbReference type="SUPFAM" id="SSF52540">
    <property type="entry name" value="P-loop containing nucleoside triphosphate hydrolases"/>
    <property type="match status" value="1"/>
</dbReference>
<dbReference type="GO" id="GO:0120025">
    <property type="term" value="C:plasma membrane bounded cell projection"/>
    <property type="evidence" value="ECO:0007669"/>
    <property type="project" value="UniProtKB-ARBA"/>
</dbReference>
<evidence type="ECO:0000256" key="7">
    <source>
        <dbReference type="PROSITE-ProRule" id="PRU00782"/>
    </source>
</evidence>
<comment type="subunit">
    <text evidence="1">Myosin I heavy chain is single-headed. Dimer of a heavy and a light chain. Inability to self-assemble into filaments.</text>
</comment>
<dbReference type="GO" id="GO:0016459">
    <property type="term" value="C:myosin complex"/>
    <property type="evidence" value="ECO:0007669"/>
    <property type="project" value="UniProtKB-KW"/>
</dbReference>
<dbReference type="InParanoid" id="D3AXP4"/>
<evidence type="ECO:0000313" key="11">
    <source>
        <dbReference type="EMBL" id="EFA85721.1"/>
    </source>
</evidence>
<dbReference type="PROSITE" id="PS51757">
    <property type="entry name" value="TH1"/>
    <property type="match status" value="1"/>
</dbReference>
<dbReference type="GO" id="GO:0005524">
    <property type="term" value="F:ATP binding"/>
    <property type="evidence" value="ECO:0007669"/>
    <property type="project" value="UniProtKB-UniRule"/>
</dbReference>
<feature type="region of interest" description="Actin-binding" evidence="7">
    <location>
        <begin position="460"/>
        <end position="482"/>
    </location>
</feature>
<dbReference type="FunCoup" id="D3AXP4">
    <property type="interactions" value="19"/>
</dbReference>
<evidence type="ECO:0000259" key="9">
    <source>
        <dbReference type="PROSITE" id="PS51456"/>
    </source>
</evidence>
<feature type="compositionally biased region" description="Low complexity" evidence="8">
    <location>
        <begin position="136"/>
        <end position="167"/>
    </location>
</feature>
<keyword evidence="6 7" id="KW-0009">Actin-binding</keyword>
<dbReference type="GO" id="GO:0007015">
    <property type="term" value="P:actin filament organization"/>
    <property type="evidence" value="ECO:0007669"/>
    <property type="project" value="TreeGrafter"/>
</dbReference>
<dbReference type="GO" id="GO:0031252">
    <property type="term" value="C:cell leading edge"/>
    <property type="evidence" value="ECO:0007669"/>
    <property type="project" value="UniProtKB-ARBA"/>
</dbReference>
<dbReference type="PANTHER" id="PTHR13140">
    <property type="entry name" value="MYOSIN"/>
    <property type="match status" value="1"/>
</dbReference>
<evidence type="ECO:0000256" key="5">
    <source>
        <dbReference type="ARBA" id="ARBA00023175"/>
    </source>
</evidence>
<dbReference type="Gene3D" id="3.40.850.10">
    <property type="entry name" value="Kinesin motor domain"/>
    <property type="match status" value="2"/>
</dbReference>
<protein>
    <submittedName>
        <fullName evidence="11">Myosin IF</fullName>
    </submittedName>
</protein>
<name>D3AXP4_HETP5</name>
<dbReference type="GO" id="GO:0006897">
    <property type="term" value="P:endocytosis"/>
    <property type="evidence" value="ECO:0007669"/>
    <property type="project" value="UniProtKB-ARBA"/>
</dbReference>
<dbReference type="Pfam" id="PF00612">
    <property type="entry name" value="IQ"/>
    <property type="match status" value="1"/>
</dbReference>
<evidence type="ECO:0000256" key="1">
    <source>
        <dbReference type="ARBA" id="ARBA00011190"/>
    </source>
</evidence>
<comment type="caution">
    <text evidence="11">The sequence shown here is derived from an EMBL/GenBank/DDBJ whole genome shotgun (WGS) entry which is preliminary data.</text>
</comment>
<dbReference type="Pfam" id="PF06017">
    <property type="entry name" value="Myosin_TH1"/>
    <property type="match status" value="1"/>
</dbReference>
<keyword evidence="4 7" id="KW-0518">Myosin</keyword>
<reference evidence="11 12" key="1">
    <citation type="journal article" date="2011" name="Genome Res.">
        <title>Phylogeny-wide analysis of social amoeba genomes highlights ancient origins for complex intercellular communication.</title>
        <authorList>
            <person name="Heidel A.J."/>
            <person name="Lawal H.M."/>
            <person name="Felder M."/>
            <person name="Schilde C."/>
            <person name="Helps N.R."/>
            <person name="Tunggal B."/>
            <person name="Rivero F."/>
            <person name="John U."/>
            <person name="Schleicher M."/>
            <person name="Eichinger L."/>
            <person name="Platzer M."/>
            <person name="Noegel A.A."/>
            <person name="Schaap P."/>
            <person name="Gloeckner G."/>
        </authorList>
    </citation>
    <scope>NUCLEOTIDE SEQUENCE [LARGE SCALE GENOMIC DNA]</scope>
    <source>
        <strain evidence="12">ATCC 26659 / Pp 5 / PN500</strain>
    </source>
</reference>
<dbReference type="CDD" id="cd23767">
    <property type="entry name" value="IQCD"/>
    <property type="match status" value="1"/>
</dbReference>
<accession>D3AXP4</accession>
<dbReference type="InterPro" id="IPR027417">
    <property type="entry name" value="P-loop_NTPase"/>
</dbReference>
<dbReference type="OMA" id="RKKEWDC"/>
<dbReference type="InterPro" id="IPR036961">
    <property type="entry name" value="Kinesin_motor_dom_sf"/>
</dbReference>
<dbReference type="InterPro" id="IPR000048">
    <property type="entry name" value="IQ_motif_EF-hand-BS"/>
</dbReference>
<evidence type="ECO:0000256" key="2">
    <source>
        <dbReference type="ARBA" id="ARBA00022741"/>
    </source>
</evidence>
<dbReference type="PROSITE" id="PS51456">
    <property type="entry name" value="MYOSIN_MOTOR"/>
    <property type="match status" value="1"/>
</dbReference>
<feature type="binding site" evidence="7">
    <location>
        <begin position="112"/>
        <end position="119"/>
    </location>
    <ligand>
        <name>ATP</name>
        <dbReference type="ChEBI" id="CHEBI:30616"/>
    </ligand>
</feature>
<dbReference type="InterPro" id="IPR001609">
    <property type="entry name" value="Myosin_head_motor_dom-like"/>
</dbReference>
<dbReference type="GO" id="GO:0000146">
    <property type="term" value="F:microfilament motor activity"/>
    <property type="evidence" value="ECO:0007669"/>
    <property type="project" value="TreeGrafter"/>
</dbReference>
<evidence type="ECO:0000256" key="4">
    <source>
        <dbReference type="ARBA" id="ARBA00023123"/>
    </source>
</evidence>
<dbReference type="EMBL" id="ADBJ01000004">
    <property type="protein sequence ID" value="EFA85721.1"/>
    <property type="molecule type" value="Genomic_DNA"/>
</dbReference>
<dbReference type="STRING" id="670386.D3AXP4"/>
<feature type="domain" description="Myosin motor" evidence="9">
    <location>
        <begin position="16"/>
        <end position="587"/>
    </location>
</feature>
<dbReference type="Proteomes" id="UP000001396">
    <property type="component" value="Unassembled WGS sequence"/>
</dbReference>
<dbReference type="GeneID" id="31356481"/>
<dbReference type="GO" id="GO:0005886">
    <property type="term" value="C:plasma membrane"/>
    <property type="evidence" value="ECO:0007669"/>
    <property type="project" value="TreeGrafter"/>
</dbReference>
<comment type="similarity">
    <text evidence="7">Belongs to the TRAFAC class myosin-kinesin ATPase superfamily. Myosin family.</text>
</comment>
<dbReference type="InterPro" id="IPR010926">
    <property type="entry name" value="Myosin_TH1"/>
</dbReference>
<keyword evidence="5 7" id="KW-0505">Motor protein</keyword>
<evidence type="ECO:0000256" key="6">
    <source>
        <dbReference type="ARBA" id="ARBA00023203"/>
    </source>
</evidence>
<dbReference type="PROSITE" id="PS50096">
    <property type="entry name" value="IQ"/>
    <property type="match status" value="1"/>
</dbReference>
<gene>
    <name evidence="11" type="primary">myoF</name>
    <name evidence="11" type="ORF">PPL_00951</name>
</gene>
<organism evidence="11 12">
    <name type="scientific">Heterostelium pallidum (strain ATCC 26659 / Pp 5 / PN500)</name>
    <name type="common">Cellular slime mold</name>
    <name type="synonym">Polysphondylium pallidum</name>
    <dbReference type="NCBI Taxonomy" id="670386"/>
    <lineage>
        <taxon>Eukaryota</taxon>
        <taxon>Amoebozoa</taxon>
        <taxon>Evosea</taxon>
        <taxon>Eumycetozoa</taxon>
        <taxon>Dictyostelia</taxon>
        <taxon>Acytosteliales</taxon>
        <taxon>Acytosteliaceae</taxon>
        <taxon>Heterostelium</taxon>
    </lineage>
</organism>
<dbReference type="PRINTS" id="PR00193">
    <property type="entry name" value="MYOSINHEAVY"/>
</dbReference>
<sequence length="924" mass="106606">MNSINFEERGGGTTTENHDDLCYLEKINEQSILDNMQHRFNSGQIYTRIGEQIISINPFNNKHVTEQKDQRLKQTYRNKYMYEMSPHIYQLAEDTYKKMLQTGTNQCIIITGESGSGKTEASKIVMDYISHYHPQSSSSTSSTPSSSTTPNRQRYNRNNNHNHNNQNSTTSIMKRILDSNILLEAFGNAKTQRNENSSRFGKYITIQFDAAGVPLGGKITQFLLEKSRIHSRAAGERNFHIFYQLLTNQSLVERFKLNSDPATYNYLGNDSGSVSKSTVNDRDGFQSVLNSLESLGWSTEETDFLWRILCAVLLIGNLEFEVDTNKNVDSVFIASQDTLLRIAQLLECDASMLEKALISRSLTTEAAAAVHPARLEAGKHPNYESSEMEQQKFTLKHYAGPVTYDLEHFIAKNRDPLNQDILATLQLSNDPYLSALFPSLNCSGNRKIPTMAGHQFKQSINELIASLQQCQPHYIRCIKSNDEKQPSNFNQSLVRNQIRYLNIVETVRVRKAGYCQKYHYTKFFSRYKICCPTTWNPKYDKSVKEGCNEIIKSILPSHERQSECFFGVKKIFIKSARVLYLFEKQRQDNLPKAAIAIQRVWRGYLARCWFKKELEKLKLQKEEIQRQLLQKRSAVKISEVYYRYKMRSLIAKLAPWTQAPYYNKGRQMPTLWRVKRQFDDYLVLIQRAWWAHVKVAKLTAEQRSLIRQKVLALDLFGGGGTLRKKEWDPKRRFLADYLNNDSNPKKAQYVQAIQSLFPSGDDKEILFADNVIKVNKRGKCQLRTLIITDQHIYKYDPKKYTRKKVGLKIHLIVALSSSSKRDTFLAIHFKPPVRDLFIDLGCDAVEKVSEVATILVQQVFKLTKNTIPLLLREPVTFNNSRDSRNSGTDWVISFSPYAKKETQRQCTFTKGKTNAAIVYYQESE</sequence>